<reference evidence="1 2" key="1">
    <citation type="journal article" date="2016" name="Nat. Commun.">
        <title>Thousands of microbial genomes shed light on interconnected biogeochemical processes in an aquifer system.</title>
        <authorList>
            <person name="Anantharaman K."/>
            <person name="Brown C.T."/>
            <person name="Hug L.A."/>
            <person name="Sharon I."/>
            <person name="Castelle C.J."/>
            <person name="Probst A.J."/>
            <person name="Thomas B.C."/>
            <person name="Singh A."/>
            <person name="Wilkins M.J."/>
            <person name="Karaoz U."/>
            <person name="Brodie E.L."/>
            <person name="Williams K.H."/>
            <person name="Hubbard S.S."/>
            <person name="Banfield J.F."/>
        </authorList>
    </citation>
    <scope>NUCLEOTIDE SEQUENCE [LARGE SCALE GENOMIC DNA]</scope>
</reference>
<sequence>MNHIAHHLELNLPVSFIQEGGQVVAYTPALDLSTSGKNEAEAKRRFSEIVSIFFKDLIENGTVDAVLSDLGWHKGQVAWNPPTISQESISVRVPAVA</sequence>
<proteinExistence type="predicted"/>
<evidence type="ECO:0000313" key="2">
    <source>
        <dbReference type="Proteomes" id="UP000176867"/>
    </source>
</evidence>
<dbReference type="Proteomes" id="UP000176867">
    <property type="component" value="Unassembled WGS sequence"/>
</dbReference>
<evidence type="ECO:0008006" key="3">
    <source>
        <dbReference type="Google" id="ProtNLM"/>
    </source>
</evidence>
<dbReference type="AlphaFoldDB" id="A0A1F6G6V5"/>
<comment type="caution">
    <text evidence="1">The sequence shown here is derived from an EMBL/GenBank/DDBJ whole genome shotgun (WGS) entry which is preliminary data.</text>
</comment>
<dbReference type="EMBL" id="MFMU01000004">
    <property type="protein sequence ID" value="OGG93830.1"/>
    <property type="molecule type" value="Genomic_DNA"/>
</dbReference>
<dbReference type="STRING" id="1798533.A2609_01110"/>
<protein>
    <recommendedName>
        <fullName evidence="3">HicB-like antitoxin of toxin-antitoxin system domain-containing protein</fullName>
    </recommendedName>
</protein>
<gene>
    <name evidence="1" type="ORF">A2609_01110</name>
</gene>
<accession>A0A1F6G6V5</accession>
<evidence type="ECO:0000313" key="1">
    <source>
        <dbReference type="EMBL" id="OGG93830.1"/>
    </source>
</evidence>
<name>A0A1F6G6V5_9BACT</name>
<organism evidence="1 2">
    <name type="scientific">Candidatus Kaiserbacteria bacterium RIFOXYD1_FULL_47_14</name>
    <dbReference type="NCBI Taxonomy" id="1798533"/>
    <lineage>
        <taxon>Bacteria</taxon>
        <taxon>Candidatus Kaiseribacteriota</taxon>
    </lineage>
</organism>